<dbReference type="RefSeq" id="WP_010874963.1">
    <property type="nucleotide sequence ID" value="NZ_CP010546.1"/>
</dbReference>
<dbReference type="GeneID" id="66608709"/>
<dbReference type="InterPro" id="IPR020811">
    <property type="entry name" value="Enolase_N"/>
</dbReference>
<accession>A0A0H3DN38</accession>
<dbReference type="Gene3D" id="3.20.20.120">
    <property type="entry name" value="Enolase-like C-terminal domain"/>
    <property type="match status" value="1"/>
</dbReference>
<feature type="binding site" evidence="13">
    <location>
        <begin position="389"/>
        <end position="392"/>
    </location>
    <ligand>
        <name>substrate</name>
    </ligand>
</feature>
<evidence type="ECO:0000256" key="2">
    <source>
        <dbReference type="ARBA" id="ARBA00009604"/>
    </source>
</evidence>
<dbReference type="UniPathway" id="UPA00109">
    <property type="reaction ID" value="UER00187"/>
</dbReference>
<keyword evidence="9 11" id="KW-0324">Glycolysis</keyword>
<dbReference type="NCBIfam" id="TIGR01060">
    <property type="entry name" value="eno"/>
    <property type="match status" value="1"/>
</dbReference>
<dbReference type="eggNOG" id="COG0148">
    <property type="taxonomic scope" value="Bacteria"/>
</dbReference>
<evidence type="ECO:0000256" key="13">
    <source>
        <dbReference type="PIRSR" id="PIRSR001400-2"/>
    </source>
</evidence>
<feature type="binding site" evidence="11">
    <location>
        <position position="391"/>
    </location>
    <ligand>
        <name>(2R)-2-phosphoglycerate</name>
        <dbReference type="ChEBI" id="CHEBI:58289"/>
    </ligand>
</feature>
<dbReference type="CDD" id="cd03313">
    <property type="entry name" value="enolase"/>
    <property type="match status" value="1"/>
</dbReference>
<evidence type="ECO:0000256" key="12">
    <source>
        <dbReference type="PIRSR" id="PIRSR001400-1"/>
    </source>
</evidence>
<feature type="binding site" evidence="11 14">
    <location>
        <position position="256"/>
    </location>
    <ligand>
        <name>Mg(2+)</name>
        <dbReference type="ChEBI" id="CHEBI:18420"/>
    </ligand>
</feature>
<dbReference type="PIRSF" id="PIRSF001400">
    <property type="entry name" value="Enolase"/>
    <property type="match status" value="1"/>
</dbReference>
<feature type="domain" description="Enolase C-terminal TIM barrel" evidence="15">
    <location>
        <begin position="153"/>
        <end position="450"/>
    </location>
</feature>
<comment type="cofactor">
    <cofactor evidence="11">
        <name>Mg(2+)</name>
        <dbReference type="ChEBI" id="CHEBI:18420"/>
    </cofactor>
    <text evidence="11">Binds a second Mg(2+) ion via substrate during catalysis.</text>
</comment>
<dbReference type="InterPro" id="IPR029017">
    <property type="entry name" value="Enolase-like_N"/>
</dbReference>
<dbReference type="Pfam" id="PF00113">
    <property type="entry name" value="Enolase_C"/>
    <property type="match status" value="1"/>
</dbReference>
<dbReference type="PaxDb" id="722438-MPNE_0707"/>
<feature type="active site" description="Proton donor" evidence="11 12">
    <location>
        <position position="219"/>
    </location>
</feature>
<name>A0A0H3DN38_MYCPB</name>
<evidence type="ECO:0000256" key="5">
    <source>
        <dbReference type="ARBA" id="ARBA00022490"/>
    </source>
</evidence>
<comment type="subcellular location">
    <subcellularLocation>
        <location evidence="11">Cytoplasm</location>
    </subcellularLocation>
    <subcellularLocation>
        <location evidence="11">Secreted</location>
    </subcellularLocation>
    <subcellularLocation>
        <location evidence="11">Cell surface</location>
    </subcellularLocation>
    <text evidence="11">Fractions of enolase are present in both the cytoplasm and on the cell surface.</text>
</comment>
<keyword evidence="10 11" id="KW-0456">Lyase</keyword>
<evidence type="ECO:0000313" key="17">
    <source>
        <dbReference type="EMBL" id="ADK87137.1"/>
    </source>
</evidence>
<dbReference type="STRING" id="722438.F539_03420"/>
<dbReference type="GO" id="GO:0009986">
    <property type="term" value="C:cell surface"/>
    <property type="evidence" value="ECO:0007669"/>
    <property type="project" value="UniProtKB-SubCell"/>
</dbReference>
<dbReference type="SMR" id="A0A0H3DN38"/>
<proteinExistence type="inferred from homology"/>
<comment type="similarity">
    <text evidence="2 11">Belongs to the enolase family.</text>
</comment>
<feature type="domain" description="Enolase N-terminal" evidence="16">
    <location>
        <begin position="12"/>
        <end position="142"/>
    </location>
</feature>
<comment type="catalytic activity">
    <reaction evidence="11">
        <text>(2R)-2-phosphoglycerate = phosphoenolpyruvate + H2O</text>
        <dbReference type="Rhea" id="RHEA:10164"/>
        <dbReference type="ChEBI" id="CHEBI:15377"/>
        <dbReference type="ChEBI" id="CHEBI:58289"/>
        <dbReference type="ChEBI" id="CHEBI:58702"/>
        <dbReference type="EC" id="4.2.1.11"/>
    </reaction>
</comment>
<dbReference type="PRINTS" id="PR00148">
    <property type="entry name" value="ENOLASE"/>
</dbReference>
<dbReference type="InterPro" id="IPR020810">
    <property type="entry name" value="Enolase_C"/>
</dbReference>
<feature type="binding site" evidence="11">
    <location>
        <position position="362"/>
    </location>
    <ligand>
        <name>(2R)-2-phosphoglycerate</name>
        <dbReference type="ChEBI" id="CHEBI:58289"/>
    </ligand>
</feature>
<dbReference type="SUPFAM" id="SSF51604">
    <property type="entry name" value="Enolase C-terminal domain-like"/>
    <property type="match status" value="1"/>
</dbReference>
<keyword evidence="6 11" id="KW-0964">Secreted</keyword>
<dbReference type="Pfam" id="PF03952">
    <property type="entry name" value="Enolase_N"/>
    <property type="match status" value="1"/>
</dbReference>
<dbReference type="AlphaFoldDB" id="A0A0H3DN38"/>
<feature type="binding site" evidence="13">
    <location>
        <position position="169"/>
    </location>
    <ligand>
        <name>substrate</name>
    </ligand>
</feature>
<dbReference type="SUPFAM" id="SSF54826">
    <property type="entry name" value="Enolase N-terminal domain-like"/>
    <property type="match status" value="1"/>
</dbReference>
<dbReference type="InterPro" id="IPR036849">
    <property type="entry name" value="Enolase-like_C_sf"/>
</dbReference>
<comment type="cofactor">
    <cofactor evidence="14">
        <name>Mg(2+)</name>
        <dbReference type="ChEBI" id="CHEBI:18420"/>
    </cofactor>
    <text evidence="14">Mg(2+) is required for catalysis and for stabilizing the dimer.</text>
</comment>
<dbReference type="InterPro" id="IPR020809">
    <property type="entry name" value="Enolase_CS"/>
</dbReference>
<organism evidence="17 18">
    <name type="scientific">Mycoplasmoides pneumoniae (strain ATCC 15531 / DSM 23978 / CIP 103766 / NBRC 14401 / NCTC 10119 / FH)</name>
    <name type="common">Mycoplasma pneumoniae</name>
    <dbReference type="NCBI Taxonomy" id="722438"/>
    <lineage>
        <taxon>Bacteria</taxon>
        <taxon>Bacillati</taxon>
        <taxon>Mycoplasmatota</taxon>
        <taxon>Mycoplasmoidales</taxon>
        <taxon>Mycoplasmoidaceae</taxon>
        <taxon>Mycoplasmoides</taxon>
    </lineage>
</organism>
<dbReference type="SMART" id="SM01193">
    <property type="entry name" value="Enolase_N"/>
    <property type="match status" value="1"/>
</dbReference>
<dbReference type="PANTHER" id="PTHR11902:SF1">
    <property type="entry name" value="ENOLASE"/>
    <property type="match status" value="1"/>
</dbReference>
<dbReference type="GO" id="GO:0005576">
    <property type="term" value="C:extracellular region"/>
    <property type="evidence" value="ECO:0007669"/>
    <property type="project" value="UniProtKB-SubCell"/>
</dbReference>
<reference evidence="17 18" key="1">
    <citation type="journal article" date="2010" name="Appl. Environ. Microbiol.">
        <title>Targeted chromosomal knockouts in Mycoplasma pneumoniae.</title>
        <authorList>
            <person name="Krishnakumar R."/>
            <person name="Assad-Garcia N."/>
            <person name="Benders G.A."/>
            <person name="Phan Q."/>
            <person name="Montague M.G."/>
            <person name="Glass J.I."/>
        </authorList>
    </citation>
    <scope>NUCLEOTIDE SEQUENCE [LARGE SCALE GENOMIC DNA]</scope>
    <source>
        <strain evidence="18">ATCC 15531 / DSM 22911 / NBRC 14401 / NCTC 10119 / FH</strain>
    </source>
</reference>
<evidence type="ECO:0000256" key="14">
    <source>
        <dbReference type="PIRSR" id="PIRSR001400-3"/>
    </source>
</evidence>
<dbReference type="InterPro" id="IPR000941">
    <property type="entry name" value="Enolase"/>
</dbReference>
<evidence type="ECO:0000313" key="18">
    <source>
        <dbReference type="Proteomes" id="UP000007756"/>
    </source>
</evidence>
<dbReference type="GO" id="GO:0000287">
    <property type="term" value="F:magnesium ion binding"/>
    <property type="evidence" value="ECO:0007669"/>
    <property type="project" value="UniProtKB-UniRule"/>
</dbReference>
<evidence type="ECO:0000256" key="4">
    <source>
        <dbReference type="ARBA" id="ARBA00017068"/>
    </source>
</evidence>
<dbReference type="PANTHER" id="PTHR11902">
    <property type="entry name" value="ENOLASE"/>
    <property type="match status" value="1"/>
</dbReference>
<keyword evidence="17" id="KW-0670">Pyruvate</keyword>
<dbReference type="SFLD" id="SFLDG00178">
    <property type="entry name" value="enolase"/>
    <property type="match status" value="1"/>
</dbReference>
<dbReference type="PROSITE" id="PS00164">
    <property type="entry name" value="ENOLASE"/>
    <property type="match status" value="1"/>
</dbReference>
<comment type="function">
    <text evidence="11">Catalyzes the reversible conversion of 2-phosphoglycerate (2-PG) into phosphoenolpyruvate (PEP). It is essential for the degradation of carbohydrates via glycolysis.</text>
</comment>
<dbReference type="HOGENOM" id="CLU_031223_2_1_14"/>
<gene>
    <name evidence="11 17" type="primary">eno</name>
    <name evidence="17" type="ordered locus">MPNE_0707</name>
</gene>
<dbReference type="SFLD" id="SFLDS00001">
    <property type="entry name" value="Enolase"/>
    <property type="match status" value="1"/>
</dbReference>
<evidence type="ECO:0000256" key="1">
    <source>
        <dbReference type="ARBA" id="ARBA00005031"/>
    </source>
</evidence>
<dbReference type="GO" id="GO:0000015">
    <property type="term" value="C:phosphopyruvate hydratase complex"/>
    <property type="evidence" value="ECO:0007669"/>
    <property type="project" value="InterPro"/>
</dbReference>
<feature type="binding site" evidence="11 14">
    <location>
        <position position="310"/>
    </location>
    <ligand>
        <name>Mg(2+)</name>
        <dbReference type="ChEBI" id="CHEBI:18420"/>
    </ligand>
</feature>
<evidence type="ECO:0000256" key="9">
    <source>
        <dbReference type="ARBA" id="ARBA00023152"/>
    </source>
</evidence>
<evidence type="ECO:0000256" key="3">
    <source>
        <dbReference type="ARBA" id="ARBA00012058"/>
    </source>
</evidence>
<evidence type="ECO:0000256" key="11">
    <source>
        <dbReference type="HAMAP-Rule" id="MF_00318"/>
    </source>
</evidence>
<keyword evidence="7 11" id="KW-0479">Metal-binding</keyword>
<sequence>MSAQTGTDLFKIADLFAYQVFDSRGFPTVACVVKLASGHTGEAMVPSGASTGEKEAIELRDGDPKAYFGKGVSQAVQNVNQTIAPKLIGLNATDQAAIDALMIQLDGTPNKAKLGANAILAVSLAVAKAAASAQKTSLFKYLANQVMGLNKTEFILTVPMLNVINGGAHADNNIDFQEFMIMPLGANSMHQALKMASETFHALQKLLKQRGLNTNKGDEGGFAPNLKLAEEALDLMVEAIKAAGYQPGSDIAIALDVAASEFYDDTTKRYVFKKGIKAKILDEKEWSLTTAQMIAYLKKLTEQYPIISIEDGLSEHDWEGMETLTKTLGQHIQIVGDDLYCTNPAIAEKGVAHKATNSILIKLNQIGTLTETIKAINIAKDANWSQVISHRSGETEDTTIADLAVAACTGQIKTGSMSRSERIAKYNRLLQIELELGNNAKYLGWNTFKNIKPQKA</sequence>
<dbReference type="SMART" id="SM01192">
    <property type="entry name" value="Enolase_C"/>
    <property type="match status" value="1"/>
</dbReference>
<dbReference type="Proteomes" id="UP000007756">
    <property type="component" value="Chromosome"/>
</dbReference>
<feature type="binding site" evidence="11">
    <location>
        <position position="177"/>
    </location>
    <ligand>
        <name>(2R)-2-phosphoglycerate</name>
        <dbReference type="ChEBI" id="CHEBI:58289"/>
    </ligand>
</feature>
<dbReference type="FunFam" id="3.30.390.10:FF:000001">
    <property type="entry name" value="Enolase"/>
    <property type="match status" value="1"/>
</dbReference>
<feature type="binding site" evidence="11">
    <location>
        <position position="392"/>
    </location>
    <ligand>
        <name>(2R)-2-phosphoglycerate</name>
        <dbReference type="ChEBI" id="CHEBI:58289"/>
    </ligand>
</feature>
<dbReference type="EC" id="4.2.1.11" evidence="3 11"/>
<dbReference type="FunFam" id="3.20.20.120:FF:000001">
    <property type="entry name" value="Enolase"/>
    <property type="match status" value="1"/>
</dbReference>
<dbReference type="GO" id="GO:0006096">
    <property type="term" value="P:glycolytic process"/>
    <property type="evidence" value="ECO:0007669"/>
    <property type="project" value="UniProtKB-UniRule"/>
</dbReference>
<dbReference type="EMBL" id="CP002077">
    <property type="protein sequence ID" value="ADK87137.1"/>
    <property type="molecule type" value="Genomic_DNA"/>
</dbReference>
<feature type="binding site" evidence="13">
    <location>
        <position position="337"/>
    </location>
    <ligand>
        <name>substrate</name>
    </ligand>
</feature>
<evidence type="ECO:0000259" key="15">
    <source>
        <dbReference type="SMART" id="SM01192"/>
    </source>
</evidence>
<keyword evidence="5 11" id="KW-0963">Cytoplasm</keyword>
<keyword evidence="8 11" id="KW-0460">Magnesium</keyword>
<comment type="pathway">
    <text evidence="1 11">Carbohydrate degradation; glycolysis; pyruvate from D-glyceraldehyde 3-phosphate: step 4/5.</text>
</comment>
<evidence type="ECO:0000256" key="10">
    <source>
        <dbReference type="ARBA" id="ARBA00023239"/>
    </source>
</evidence>
<dbReference type="HAMAP" id="MF_00318">
    <property type="entry name" value="Enolase"/>
    <property type="match status" value="1"/>
</dbReference>
<dbReference type="GO" id="GO:0004634">
    <property type="term" value="F:phosphopyruvate hydratase activity"/>
    <property type="evidence" value="ECO:0007669"/>
    <property type="project" value="UniProtKB-UniRule"/>
</dbReference>
<dbReference type="Gene3D" id="3.30.390.10">
    <property type="entry name" value="Enolase-like, N-terminal domain"/>
    <property type="match status" value="1"/>
</dbReference>
<dbReference type="KEGG" id="mpj:MPNE_0707"/>
<evidence type="ECO:0000259" key="16">
    <source>
        <dbReference type="SMART" id="SM01193"/>
    </source>
</evidence>
<feature type="binding site" evidence="13">
    <location>
        <position position="413"/>
    </location>
    <ligand>
        <name>substrate</name>
    </ligand>
</feature>
<evidence type="ECO:0000256" key="8">
    <source>
        <dbReference type="ARBA" id="ARBA00022842"/>
    </source>
</evidence>
<dbReference type="SFLD" id="SFLDF00002">
    <property type="entry name" value="enolase"/>
    <property type="match status" value="1"/>
</dbReference>
<feature type="binding site" evidence="11">
    <location>
        <position position="413"/>
    </location>
    <ligand>
        <name>(2R)-2-phosphoglycerate</name>
        <dbReference type="ChEBI" id="CHEBI:58289"/>
    </ligand>
</feature>
<dbReference type="PATRIC" id="fig|722438.3.peg.685"/>
<evidence type="ECO:0000256" key="7">
    <source>
        <dbReference type="ARBA" id="ARBA00022723"/>
    </source>
</evidence>
<feature type="binding site" evidence="13">
    <location>
        <position position="178"/>
    </location>
    <ligand>
        <name>substrate</name>
    </ligand>
</feature>
<feature type="active site" description="Proton acceptor" evidence="11 12">
    <location>
        <position position="362"/>
    </location>
</feature>
<feature type="binding site" evidence="13">
    <location>
        <position position="310"/>
    </location>
    <ligand>
        <name>substrate</name>
    </ligand>
</feature>
<feature type="binding site" evidence="11 14">
    <location>
        <position position="337"/>
    </location>
    <ligand>
        <name>Mg(2+)</name>
        <dbReference type="ChEBI" id="CHEBI:18420"/>
    </ligand>
</feature>
<protein>
    <recommendedName>
        <fullName evidence="4 11">Enolase</fullName>
        <ecNumber evidence="3 11">4.2.1.11</ecNumber>
    </recommendedName>
    <alternativeName>
        <fullName evidence="11">2-phospho-D-glycerate hydro-lyase</fullName>
    </alternativeName>
    <alternativeName>
        <fullName evidence="11">2-phosphoglycerate dehydratase</fullName>
    </alternativeName>
</protein>
<evidence type="ECO:0000256" key="6">
    <source>
        <dbReference type="ARBA" id="ARBA00022525"/>
    </source>
</evidence>